<feature type="binding site" description="in other chain" evidence="8">
    <location>
        <begin position="259"/>
        <end position="260"/>
    </location>
    <ligand>
        <name>deamido-NAD(+)</name>
        <dbReference type="ChEBI" id="CHEBI:58437"/>
        <note>ligand shared between two neighboring subunits</note>
    </ligand>
</feature>
<dbReference type="GO" id="GO:0005524">
    <property type="term" value="F:ATP binding"/>
    <property type="evidence" value="ECO:0007669"/>
    <property type="project" value="UniProtKB-UniRule"/>
</dbReference>
<evidence type="ECO:0000256" key="7">
    <source>
        <dbReference type="ARBA" id="ARBA00023027"/>
    </source>
</evidence>
<evidence type="ECO:0000259" key="11">
    <source>
        <dbReference type="Pfam" id="PF02540"/>
    </source>
</evidence>
<comment type="function">
    <text evidence="8">Catalyzes the ATP-dependent amidation of deamido-NAD to form NAD. Uses ammonia as a nitrogen source.</text>
</comment>
<evidence type="ECO:0000256" key="3">
    <source>
        <dbReference type="ARBA" id="ARBA00022723"/>
    </source>
</evidence>
<evidence type="ECO:0000256" key="2">
    <source>
        <dbReference type="ARBA" id="ARBA00022598"/>
    </source>
</evidence>
<keyword evidence="5 8" id="KW-0067">ATP-binding</keyword>
<proteinExistence type="inferred from homology"/>
<feature type="binding site" evidence="8">
    <location>
        <position position="168"/>
    </location>
    <ligand>
        <name>deamido-NAD(+)</name>
        <dbReference type="ChEBI" id="CHEBI:58437"/>
        <note>ligand shared between two neighboring subunits</note>
    </ligand>
</feature>
<reference evidence="12" key="1">
    <citation type="journal article" date="2020" name="mSystems">
        <title>Genome- and Community-Level Interaction Insights into Carbon Utilization and Element Cycling Functions of Hydrothermarchaeota in Hydrothermal Sediment.</title>
        <authorList>
            <person name="Zhou Z."/>
            <person name="Liu Y."/>
            <person name="Xu W."/>
            <person name="Pan J."/>
            <person name="Luo Z.H."/>
            <person name="Li M."/>
        </authorList>
    </citation>
    <scope>NUCLEOTIDE SEQUENCE [LARGE SCALE GENOMIC DNA]</scope>
    <source>
        <strain evidence="12">SpSt-1105</strain>
    </source>
</reference>
<feature type="binding site" description="in other chain" evidence="8">
    <location>
        <position position="128"/>
    </location>
    <ligand>
        <name>deamido-NAD(+)</name>
        <dbReference type="ChEBI" id="CHEBI:58437"/>
        <note>ligand shared between two neighboring subunits</note>
    </ligand>
</feature>
<dbReference type="GO" id="GO:0005737">
    <property type="term" value="C:cytoplasm"/>
    <property type="evidence" value="ECO:0007669"/>
    <property type="project" value="InterPro"/>
</dbReference>
<dbReference type="UniPathway" id="UPA00253">
    <property type="reaction ID" value="UER00333"/>
</dbReference>
<feature type="binding site" evidence="8">
    <location>
        <begin position="41"/>
        <end position="48"/>
    </location>
    <ligand>
        <name>ATP</name>
        <dbReference type="ChEBI" id="CHEBI:30616"/>
    </ligand>
</feature>
<name>A0A7J3Z7X2_9CREN</name>
<comment type="caution">
    <text evidence="8">Lacks conserved residue(s) required for the propagation of feature annotation.</text>
</comment>
<evidence type="ECO:0000256" key="8">
    <source>
        <dbReference type="HAMAP-Rule" id="MF_00193"/>
    </source>
</evidence>
<feature type="binding site" evidence="8">
    <location>
        <position position="47"/>
    </location>
    <ligand>
        <name>Mg(2+)</name>
        <dbReference type="ChEBI" id="CHEBI:18420"/>
    </ligand>
</feature>
<dbReference type="InterPro" id="IPR003694">
    <property type="entry name" value="NAD_synthase"/>
</dbReference>
<feature type="binding site" evidence="8">
    <location>
        <position position="199"/>
    </location>
    <ligand>
        <name>ATP</name>
        <dbReference type="ChEBI" id="CHEBI:30616"/>
    </ligand>
</feature>
<keyword evidence="7 8" id="KW-0520">NAD</keyword>
<evidence type="ECO:0000256" key="4">
    <source>
        <dbReference type="ARBA" id="ARBA00022741"/>
    </source>
</evidence>
<dbReference type="InterPro" id="IPR022926">
    <property type="entry name" value="NH(3)-dep_NAD(+)_synth"/>
</dbReference>
<comment type="subunit">
    <text evidence="8">Homodimer.</text>
</comment>
<evidence type="ECO:0000256" key="6">
    <source>
        <dbReference type="ARBA" id="ARBA00022842"/>
    </source>
</evidence>
<dbReference type="EC" id="6.3.1.5" evidence="8 10"/>
<dbReference type="PANTHER" id="PTHR23090">
    <property type="entry name" value="NH 3 /GLUTAMINE-DEPENDENT NAD + SYNTHETASE"/>
    <property type="match status" value="1"/>
</dbReference>
<comment type="caution">
    <text evidence="12">The sequence shown here is derived from an EMBL/GenBank/DDBJ whole genome shotgun (WGS) entry which is preliminary data.</text>
</comment>
<dbReference type="GO" id="GO:0008795">
    <property type="term" value="F:NAD+ synthase activity"/>
    <property type="evidence" value="ECO:0007669"/>
    <property type="project" value="UniProtKB-UniRule"/>
</dbReference>
<evidence type="ECO:0000313" key="12">
    <source>
        <dbReference type="EMBL" id="HHQ50876.1"/>
    </source>
</evidence>
<comment type="similarity">
    <text evidence="1 8 9">Belongs to the NAD synthetase family.</text>
</comment>
<dbReference type="NCBIfam" id="NF010587">
    <property type="entry name" value="PRK13980.1"/>
    <property type="match status" value="1"/>
</dbReference>
<comment type="pathway">
    <text evidence="8">Cofactor biosynthesis; NAD(+) biosynthesis; NAD(+) from deamido-NAD(+) (ammonia route): step 1/1.</text>
</comment>
<dbReference type="GO" id="GO:0046872">
    <property type="term" value="F:metal ion binding"/>
    <property type="evidence" value="ECO:0007669"/>
    <property type="project" value="UniProtKB-KW"/>
</dbReference>
<dbReference type="Pfam" id="PF02540">
    <property type="entry name" value="NAD_synthase"/>
    <property type="match status" value="1"/>
</dbReference>
<dbReference type="SUPFAM" id="SSF52402">
    <property type="entry name" value="Adenine nucleotide alpha hydrolases-like"/>
    <property type="match status" value="1"/>
</dbReference>
<accession>A0A7J3Z7X2</accession>
<feature type="domain" description="NAD/GMP synthase" evidence="11">
    <location>
        <begin position="21"/>
        <end position="261"/>
    </location>
</feature>
<keyword evidence="3 8" id="KW-0479">Metal-binding</keyword>
<keyword evidence="6 8" id="KW-0460">Magnesium</keyword>
<dbReference type="HAMAP" id="MF_00193">
    <property type="entry name" value="NadE_ammonia_dep"/>
    <property type="match status" value="1"/>
</dbReference>
<dbReference type="CDD" id="cd00553">
    <property type="entry name" value="NAD_synthase"/>
    <property type="match status" value="1"/>
</dbReference>
<dbReference type="GO" id="GO:0004359">
    <property type="term" value="F:glutaminase activity"/>
    <property type="evidence" value="ECO:0007669"/>
    <property type="project" value="InterPro"/>
</dbReference>
<evidence type="ECO:0000256" key="1">
    <source>
        <dbReference type="ARBA" id="ARBA00005859"/>
    </source>
</evidence>
<feature type="binding site" description="in other chain" evidence="8">
    <location>
        <position position="161"/>
    </location>
    <ligand>
        <name>deamido-NAD(+)</name>
        <dbReference type="ChEBI" id="CHEBI:58437"/>
        <note>ligand shared between two neighboring subunits</note>
    </ligand>
</feature>
<feature type="binding site" evidence="8">
    <location>
        <position position="177"/>
    </location>
    <ligand>
        <name>ATP</name>
        <dbReference type="ChEBI" id="CHEBI:30616"/>
    </ligand>
</feature>
<evidence type="ECO:0000256" key="5">
    <source>
        <dbReference type="ARBA" id="ARBA00022840"/>
    </source>
</evidence>
<dbReference type="GO" id="GO:0009435">
    <property type="term" value="P:NAD+ biosynthetic process"/>
    <property type="evidence" value="ECO:0007669"/>
    <property type="project" value="UniProtKB-UniRule"/>
</dbReference>
<gene>
    <name evidence="8" type="primary">nadE</name>
    <name evidence="12" type="ORF">ENM66_05960</name>
</gene>
<dbReference type="NCBIfam" id="TIGR00552">
    <property type="entry name" value="nadE"/>
    <property type="match status" value="1"/>
</dbReference>
<dbReference type="EMBL" id="DRYQ01000086">
    <property type="protein sequence ID" value="HHQ50876.1"/>
    <property type="molecule type" value="Genomic_DNA"/>
</dbReference>
<protein>
    <recommendedName>
        <fullName evidence="8 10">NH(3)-dependent NAD(+) synthetase</fullName>
        <ecNumber evidence="8 10">6.3.1.5</ecNumber>
    </recommendedName>
</protein>
<dbReference type="AlphaFoldDB" id="A0A7J3Z7X2"/>
<organism evidence="12">
    <name type="scientific">Ignisphaera aggregans</name>
    <dbReference type="NCBI Taxonomy" id="334771"/>
    <lineage>
        <taxon>Archaea</taxon>
        <taxon>Thermoproteota</taxon>
        <taxon>Thermoprotei</taxon>
        <taxon>Desulfurococcales</taxon>
        <taxon>Desulfurococcaceae</taxon>
        <taxon>Ignisphaera</taxon>
    </lineage>
</organism>
<sequence length="289" mass="31863">MSVRITLEELLNLDYTSVESYLSNFLKSVLKASGKAGFVVGVSGGVDSATAYALAVRSVGVERVLAIIMPDRDVTPAEDVDDAVDLVKSFGGRYEFVEISNIVRSFVESMPTASKRVDRVALGNLRARIRMCILYYYANALDMLVLGASDRSEYLLGYFTKYGDGAADVAPLTVLFKSQVRRFAAHIGVPKRIVEKPSSPRLWQNHLAEEEIGVKYEDVDLVLFTFLDLGLPVNQIPAVTGVSEVAVKKVLQMYSSSLHKRLGVVMPDVKPLTEVLVSRILSRIRRADI</sequence>
<keyword evidence="4 8" id="KW-0547">Nucleotide-binding</keyword>
<keyword evidence="2 8" id="KW-0436">Ligase</keyword>
<evidence type="ECO:0000256" key="10">
    <source>
        <dbReference type="RuleBase" id="RU003812"/>
    </source>
</evidence>
<dbReference type="GO" id="GO:0003952">
    <property type="term" value="F:NAD+ synthase (glutamine-hydrolyzing) activity"/>
    <property type="evidence" value="ECO:0007669"/>
    <property type="project" value="InterPro"/>
</dbReference>
<dbReference type="PANTHER" id="PTHR23090:SF9">
    <property type="entry name" value="GLUTAMINE-DEPENDENT NAD(+) SYNTHETASE"/>
    <property type="match status" value="1"/>
</dbReference>
<comment type="catalytic activity">
    <reaction evidence="8 10">
        <text>deamido-NAD(+) + NH4(+) + ATP = AMP + diphosphate + NAD(+) + H(+)</text>
        <dbReference type="Rhea" id="RHEA:21188"/>
        <dbReference type="ChEBI" id="CHEBI:15378"/>
        <dbReference type="ChEBI" id="CHEBI:28938"/>
        <dbReference type="ChEBI" id="CHEBI:30616"/>
        <dbReference type="ChEBI" id="CHEBI:33019"/>
        <dbReference type="ChEBI" id="CHEBI:57540"/>
        <dbReference type="ChEBI" id="CHEBI:58437"/>
        <dbReference type="ChEBI" id="CHEBI:456215"/>
        <dbReference type="EC" id="6.3.1.5"/>
    </reaction>
</comment>
<feature type="binding site" evidence="8">
    <location>
        <position position="153"/>
    </location>
    <ligand>
        <name>Mg(2+)</name>
        <dbReference type="ChEBI" id="CHEBI:18420"/>
    </ligand>
</feature>
<dbReference type="Gene3D" id="3.40.50.620">
    <property type="entry name" value="HUPs"/>
    <property type="match status" value="1"/>
</dbReference>
<evidence type="ECO:0000256" key="9">
    <source>
        <dbReference type="RuleBase" id="RU003811"/>
    </source>
</evidence>
<dbReference type="InterPro" id="IPR022310">
    <property type="entry name" value="NAD/GMP_synthase"/>
</dbReference>
<dbReference type="InterPro" id="IPR014729">
    <property type="entry name" value="Rossmann-like_a/b/a_fold"/>
</dbReference>